<organism evidence="1 4">
    <name type="scientific">Pseudomonas guariconensis</name>
    <dbReference type="NCBI Taxonomy" id="1288410"/>
    <lineage>
        <taxon>Bacteria</taxon>
        <taxon>Pseudomonadati</taxon>
        <taxon>Pseudomonadota</taxon>
        <taxon>Gammaproteobacteria</taxon>
        <taxon>Pseudomonadales</taxon>
        <taxon>Pseudomonadaceae</taxon>
        <taxon>Pseudomonas</taxon>
    </lineage>
</organism>
<sequence length="172" mass="18620">MPQAKFTRILEGQSALAQKVFAAVPIQEPWTTTNIYSALRRSGTAADTRAMRRCLAELKDGGLIREPETGLFQRVSPKNDVAREKDIDMPKPALKAVTGTETTEAGALDALAGLASEVTLIAADFGQRMTALANRIEEVALTVETEREGNADQIVKLKQLQQTLKSLLGDTP</sequence>
<reference evidence="3 4" key="1">
    <citation type="submission" date="2017-12" db="EMBL/GenBank/DDBJ databases">
        <title>Detection of the carbapenemase gene blaVIM-5 in members of the Pseudomonas putida group isolated from polluted Nigerian wetlands.</title>
        <authorList>
            <person name="Adelowo O."/>
            <person name="Vollmers J."/>
            <person name="Maeusezahl I."/>
            <person name="Kaster A.-K."/>
            <person name="Mueller J.A."/>
        </authorList>
    </citation>
    <scope>NUCLEOTIDE SEQUENCE [LARGE SCALE GENOMIC DNA]</scope>
    <source>
        <strain evidence="2 3">MR119</strain>
        <strain evidence="1 4">MR144</strain>
    </source>
</reference>
<protein>
    <recommendedName>
        <fullName evidence="5">DUF3486 domain-containing protein</fullName>
    </recommendedName>
</protein>
<dbReference type="EMBL" id="PJCP01000012">
    <property type="protein sequence ID" value="PLV23365.1"/>
    <property type="molecule type" value="Genomic_DNA"/>
</dbReference>
<comment type="caution">
    <text evidence="1">The sequence shown here is derived from an EMBL/GenBank/DDBJ whole genome shotgun (WGS) entry which is preliminary data.</text>
</comment>
<dbReference type="EMBL" id="PJCQ01000012">
    <property type="protein sequence ID" value="PLV18533.1"/>
    <property type="molecule type" value="Genomic_DNA"/>
</dbReference>
<evidence type="ECO:0000313" key="4">
    <source>
        <dbReference type="Proteomes" id="UP000234878"/>
    </source>
</evidence>
<evidence type="ECO:0000313" key="1">
    <source>
        <dbReference type="EMBL" id="PLV18533.1"/>
    </source>
</evidence>
<proteinExistence type="predicted"/>
<name>A0AAX0VWV3_9PSED</name>
<keyword evidence="3" id="KW-1185">Reference proteome</keyword>
<evidence type="ECO:0000313" key="2">
    <source>
        <dbReference type="EMBL" id="PLV23365.1"/>
    </source>
</evidence>
<evidence type="ECO:0000313" key="3">
    <source>
        <dbReference type="Proteomes" id="UP000234839"/>
    </source>
</evidence>
<gene>
    <name evidence="1" type="ORF">CXG49_13735</name>
    <name evidence="2" type="ORF">CXG53_15145</name>
</gene>
<evidence type="ECO:0008006" key="5">
    <source>
        <dbReference type="Google" id="ProtNLM"/>
    </source>
</evidence>
<dbReference type="Proteomes" id="UP000234878">
    <property type="component" value="Unassembled WGS sequence"/>
</dbReference>
<dbReference type="Proteomes" id="UP000234839">
    <property type="component" value="Unassembled WGS sequence"/>
</dbReference>
<accession>A0AAX0VWV3</accession>
<dbReference type="AlphaFoldDB" id="A0AAX0VWV3"/>